<dbReference type="Gene3D" id="2.40.30.200">
    <property type="match status" value="1"/>
</dbReference>
<reference evidence="1 2" key="1">
    <citation type="submission" date="2022-10" db="EMBL/GenBank/DDBJ databases">
        <title>Draft genome assembly of moderately radiation resistant bacterium Metabacillus halosaccharovorans.</title>
        <authorList>
            <person name="Pal S."/>
            <person name="Gopinathan A."/>
        </authorList>
    </citation>
    <scope>NUCLEOTIDE SEQUENCE [LARGE SCALE GENOMIC DNA]</scope>
    <source>
        <strain evidence="1 2">VITHBRA001</strain>
    </source>
</reference>
<organism evidence="1 2">
    <name type="scientific">Metabacillus halosaccharovorans</name>
    <dbReference type="NCBI Taxonomy" id="930124"/>
    <lineage>
        <taxon>Bacteria</taxon>
        <taxon>Bacillati</taxon>
        <taxon>Bacillota</taxon>
        <taxon>Bacilli</taxon>
        <taxon>Bacillales</taxon>
        <taxon>Bacillaceae</taxon>
        <taxon>Metabacillus</taxon>
    </lineage>
</organism>
<keyword evidence="2" id="KW-1185">Reference proteome</keyword>
<dbReference type="EMBL" id="JAOYEY010000023">
    <property type="protein sequence ID" value="MCV9884697.1"/>
    <property type="molecule type" value="Genomic_DNA"/>
</dbReference>
<proteinExistence type="predicted"/>
<protein>
    <submittedName>
        <fullName evidence="1">Phage tail family protein</fullName>
    </submittedName>
</protein>
<evidence type="ECO:0000313" key="1">
    <source>
        <dbReference type="EMBL" id="MCV9884697.1"/>
    </source>
</evidence>
<accession>A0ABT3DDC9</accession>
<sequence length="238" mass="27108">MYGINFNGKHSYEDMGYTMPFEGRQIGFPSKEKILVKVPFSNVEYDFSEIYGSQTYTPRSLTYVFNVLKRDNWTHSALEIEKTKLINWLMNSNGKQKLYDDDIPGYYFLAEVESEADFVDDYETGTLTVSFKAYPFMISEYPEGNDIWDTFNFDLDVSQQVEFVVEDSLSITLFNVGTPDVVPEITSSNQMIITKGNTSYTVAAGVTKDSDFVLKSGENVLDISGNGTISFKFYKELI</sequence>
<gene>
    <name evidence="1" type="ORF">OIH86_03455</name>
</gene>
<evidence type="ECO:0000313" key="2">
    <source>
        <dbReference type="Proteomes" id="UP001526147"/>
    </source>
</evidence>
<dbReference type="Proteomes" id="UP001526147">
    <property type="component" value="Unassembled WGS sequence"/>
</dbReference>
<dbReference type="RefSeq" id="WP_264141616.1">
    <property type="nucleotide sequence ID" value="NZ_JAOYEY010000023.1"/>
</dbReference>
<comment type="caution">
    <text evidence="1">The sequence shown here is derived from an EMBL/GenBank/DDBJ whole genome shotgun (WGS) entry which is preliminary data.</text>
</comment>
<name>A0ABT3DDC9_9BACI</name>